<dbReference type="EMBL" id="JASZYV010000005">
    <property type="protein sequence ID" value="MDM0047018.1"/>
    <property type="molecule type" value="Genomic_DNA"/>
</dbReference>
<dbReference type="RefSeq" id="WP_286662126.1">
    <property type="nucleotide sequence ID" value="NZ_JASZYV010000005.1"/>
</dbReference>
<accession>A0ABT7NGH3</accession>
<evidence type="ECO:0000256" key="2">
    <source>
        <dbReference type="SAM" id="SignalP"/>
    </source>
</evidence>
<protein>
    <submittedName>
        <fullName evidence="3">DUF4148 domain-containing protein</fullName>
    </submittedName>
</protein>
<dbReference type="InterPro" id="IPR025421">
    <property type="entry name" value="DUF4148"/>
</dbReference>
<reference evidence="3" key="1">
    <citation type="submission" date="2023-06" db="EMBL/GenBank/DDBJ databases">
        <authorList>
            <person name="Jiang Y."/>
            <person name="Liu Q."/>
        </authorList>
    </citation>
    <scope>NUCLEOTIDE SEQUENCE</scope>
    <source>
        <strain evidence="3">CGMCC 1.12089</strain>
    </source>
</reference>
<dbReference type="Pfam" id="PF13663">
    <property type="entry name" value="DUF4148"/>
    <property type="match status" value="1"/>
</dbReference>
<proteinExistence type="predicted"/>
<evidence type="ECO:0000313" key="4">
    <source>
        <dbReference type="Proteomes" id="UP001174908"/>
    </source>
</evidence>
<name>A0ABT7NGH3_9BURK</name>
<evidence type="ECO:0000256" key="1">
    <source>
        <dbReference type="SAM" id="MobiDB-lite"/>
    </source>
</evidence>
<evidence type="ECO:0000313" key="3">
    <source>
        <dbReference type="EMBL" id="MDM0047018.1"/>
    </source>
</evidence>
<keyword evidence="4" id="KW-1185">Reference proteome</keyword>
<feature type="signal peptide" evidence="2">
    <location>
        <begin position="1"/>
        <end position="26"/>
    </location>
</feature>
<feature type="chain" id="PRO_5047099189" evidence="2">
    <location>
        <begin position="27"/>
        <end position="127"/>
    </location>
</feature>
<keyword evidence="2" id="KW-0732">Signal</keyword>
<feature type="region of interest" description="Disordered" evidence="1">
    <location>
        <begin position="59"/>
        <end position="88"/>
    </location>
</feature>
<comment type="caution">
    <text evidence="3">The sequence shown here is derived from an EMBL/GenBank/DDBJ whole genome shotgun (WGS) entry which is preliminary data.</text>
</comment>
<organism evidence="3 4">
    <name type="scientific">Variovorax dokdonensis</name>
    <dbReference type="NCBI Taxonomy" id="344883"/>
    <lineage>
        <taxon>Bacteria</taxon>
        <taxon>Pseudomonadati</taxon>
        <taxon>Pseudomonadota</taxon>
        <taxon>Betaproteobacteria</taxon>
        <taxon>Burkholderiales</taxon>
        <taxon>Comamonadaceae</taxon>
        <taxon>Variovorax</taxon>
    </lineage>
</organism>
<dbReference type="Proteomes" id="UP001174908">
    <property type="component" value="Unassembled WGS sequence"/>
</dbReference>
<gene>
    <name evidence="3" type="ORF">QTH91_21180</name>
</gene>
<sequence length="127" mass="13120">MTISIRHVFAATASVAALLIAPAAFAAGAYHPEPTEAGASFNPDHVGQKSRDQVRAELAEASKQPGWDRISRTGAPWPAGKNGNGFTRGEVNADLQAAMASPSWDRVSRIGAAWPSARAAGAQAAAK</sequence>